<evidence type="ECO:0000313" key="4">
    <source>
        <dbReference type="Proteomes" id="UP000467214"/>
    </source>
</evidence>
<proteinExistence type="inferred from homology"/>
<organism evidence="3 4">
    <name type="scientific">Craterilacuibacter sinensis</name>
    <dbReference type="NCBI Taxonomy" id="2686017"/>
    <lineage>
        <taxon>Bacteria</taxon>
        <taxon>Pseudomonadati</taxon>
        <taxon>Pseudomonadota</taxon>
        <taxon>Betaproteobacteria</taxon>
        <taxon>Neisseriales</taxon>
        <taxon>Neisseriaceae</taxon>
        <taxon>Craterilacuibacter</taxon>
    </lineage>
</organism>
<dbReference type="PROSITE" id="PS50164">
    <property type="entry name" value="GIY_YIG"/>
    <property type="match status" value="1"/>
</dbReference>
<evidence type="ECO:0000256" key="1">
    <source>
        <dbReference type="ARBA" id="ARBA00007435"/>
    </source>
</evidence>
<dbReference type="InterPro" id="IPR035901">
    <property type="entry name" value="GIY-YIG_endonuc_sf"/>
</dbReference>
<dbReference type="EMBL" id="WSSB01000002">
    <property type="protein sequence ID" value="MXR35979.1"/>
    <property type="molecule type" value="Genomic_DNA"/>
</dbReference>
<keyword evidence="4" id="KW-1185">Reference proteome</keyword>
<protein>
    <submittedName>
        <fullName evidence="3">GIY-YIG nuclease family protein</fullName>
    </submittedName>
</protein>
<sequence>MSWFLYVLECRGGSLYTGISRNVAQRFAAHQAGKGARYTRMHPPERVVLSMVFANKPAALRAEHALKSMSTMTKRAFVQKHGVLQCASPPDAGMTESADSD</sequence>
<comment type="caution">
    <text evidence="3">The sequence shown here is derived from an EMBL/GenBank/DDBJ whole genome shotgun (WGS) entry which is preliminary data.</text>
</comment>
<dbReference type="CDD" id="cd10456">
    <property type="entry name" value="GIY-YIG_UPF0213"/>
    <property type="match status" value="1"/>
</dbReference>
<dbReference type="PANTHER" id="PTHR34477">
    <property type="entry name" value="UPF0213 PROTEIN YHBQ"/>
    <property type="match status" value="1"/>
</dbReference>
<reference evidence="3 4" key="1">
    <citation type="submission" date="2019-12" db="EMBL/GenBank/DDBJ databases">
        <title>Neisseriaceae gen. nov. sp. Genome sequencing and assembly.</title>
        <authorList>
            <person name="Liu Z."/>
            <person name="Li A."/>
        </authorList>
    </citation>
    <scope>NUCLEOTIDE SEQUENCE [LARGE SCALE GENOMIC DNA]</scope>
    <source>
        <strain evidence="3 4">B2N2-7</strain>
    </source>
</reference>
<dbReference type="PANTHER" id="PTHR34477:SF1">
    <property type="entry name" value="UPF0213 PROTEIN YHBQ"/>
    <property type="match status" value="1"/>
</dbReference>
<dbReference type="Proteomes" id="UP000467214">
    <property type="component" value="Unassembled WGS sequence"/>
</dbReference>
<dbReference type="Gene3D" id="3.40.1440.10">
    <property type="entry name" value="GIY-YIG endonuclease"/>
    <property type="match status" value="1"/>
</dbReference>
<dbReference type="Pfam" id="PF01541">
    <property type="entry name" value="GIY-YIG"/>
    <property type="match status" value="1"/>
</dbReference>
<comment type="similarity">
    <text evidence="1">Belongs to the UPF0213 family.</text>
</comment>
<dbReference type="RefSeq" id="WP_160794789.1">
    <property type="nucleotide sequence ID" value="NZ_WSSB01000002.1"/>
</dbReference>
<evidence type="ECO:0000313" key="3">
    <source>
        <dbReference type="EMBL" id="MXR35979.1"/>
    </source>
</evidence>
<gene>
    <name evidence="3" type="ORF">GQF02_03190</name>
</gene>
<feature type="domain" description="GIY-YIG" evidence="2">
    <location>
        <begin position="1"/>
        <end position="76"/>
    </location>
</feature>
<dbReference type="InterPro" id="IPR000305">
    <property type="entry name" value="GIY-YIG_endonuc"/>
</dbReference>
<accession>A0A845BIF6</accession>
<evidence type="ECO:0000259" key="2">
    <source>
        <dbReference type="PROSITE" id="PS50164"/>
    </source>
</evidence>
<dbReference type="AlphaFoldDB" id="A0A845BIF6"/>
<dbReference type="InterPro" id="IPR050190">
    <property type="entry name" value="UPF0213_domain"/>
</dbReference>
<dbReference type="SUPFAM" id="SSF82771">
    <property type="entry name" value="GIY-YIG endonuclease"/>
    <property type="match status" value="1"/>
</dbReference>
<name>A0A845BIF6_9NEIS</name>